<evidence type="ECO:0000313" key="2">
    <source>
        <dbReference type="Proteomes" id="UP001515480"/>
    </source>
</evidence>
<organism evidence="1 2">
    <name type="scientific">Prymnesium parvum</name>
    <name type="common">Toxic golden alga</name>
    <dbReference type="NCBI Taxonomy" id="97485"/>
    <lineage>
        <taxon>Eukaryota</taxon>
        <taxon>Haptista</taxon>
        <taxon>Haptophyta</taxon>
        <taxon>Prymnesiophyceae</taxon>
        <taxon>Prymnesiales</taxon>
        <taxon>Prymnesiaceae</taxon>
        <taxon>Prymnesium</taxon>
    </lineage>
</organism>
<reference evidence="1 2" key="1">
    <citation type="journal article" date="2024" name="Science">
        <title>Giant polyketide synthase enzymes in the biosynthesis of giant marine polyether toxins.</title>
        <authorList>
            <person name="Fallon T.R."/>
            <person name="Shende V.V."/>
            <person name="Wierzbicki I.H."/>
            <person name="Pendleton A.L."/>
            <person name="Watervoot N.F."/>
            <person name="Auber R.P."/>
            <person name="Gonzalez D.J."/>
            <person name="Wisecaver J.H."/>
            <person name="Moore B.S."/>
        </authorList>
    </citation>
    <scope>NUCLEOTIDE SEQUENCE [LARGE SCALE GENOMIC DNA]</scope>
    <source>
        <strain evidence="1 2">12B1</strain>
    </source>
</reference>
<accession>A0AB34J8K8</accession>
<dbReference type="EMBL" id="JBGBPQ010000011">
    <property type="protein sequence ID" value="KAL1515637.1"/>
    <property type="molecule type" value="Genomic_DNA"/>
</dbReference>
<protein>
    <recommendedName>
        <fullName evidence="3">SseB protein N-terminal domain-containing protein</fullName>
    </recommendedName>
</protein>
<name>A0AB34J8K8_PRYPA</name>
<comment type="caution">
    <text evidence="1">The sequence shown here is derived from an EMBL/GenBank/DDBJ whole genome shotgun (WGS) entry which is preliminary data.</text>
</comment>
<evidence type="ECO:0008006" key="3">
    <source>
        <dbReference type="Google" id="ProtNLM"/>
    </source>
</evidence>
<gene>
    <name evidence="1" type="ORF">AB1Y20_002255</name>
</gene>
<sequence>MQLHDDNAIEKRPSVITQFRRAFALIFNPGTPNEGIYSRRSADGIDMILCFEDEQDAQRYSIMLAAQDFPEADPVELDTHMLLEFSEEGGHTLGLVAKGKLVVPPEANVPMFDWSPGTSEEGTLPPEEMSMDELDQRRSMLESLL</sequence>
<dbReference type="InterPro" id="IPR021503">
    <property type="entry name" value="DUF3110"/>
</dbReference>
<dbReference type="Proteomes" id="UP001515480">
    <property type="component" value="Unassembled WGS sequence"/>
</dbReference>
<proteinExistence type="predicted"/>
<dbReference type="AlphaFoldDB" id="A0AB34J8K8"/>
<dbReference type="Pfam" id="PF11360">
    <property type="entry name" value="DUF3110"/>
    <property type="match status" value="1"/>
</dbReference>
<evidence type="ECO:0000313" key="1">
    <source>
        <dbReference type="EMBL" id="KAL1515637.1"/>
    </source>
</evidence>
<keyword evidence="2" id="KW-1185">Reference proteome</keyword>